<dbReference type="SMART" id="SM00530">
    <property type="entry name" value="HTH_XRE"/>
    <property type="match status" value="1"/>
</dbReference>
<dbReference type="GO" id="GO:0005829">
    <property type="term" value="C:cytosol"/>
    <property type="evidence" value="ECO:0007669"/>
    <property type="project" value="TreeGrafter"/>
</dbReference>
<protein>
    <submittedName>
        <fullName evidence="3">Transcriptional regulator, XRE family with cupin sensor</fullName>
    </submittedName>
</protein>
<dbReference type="AlphaFoldDB" id="A0A1I4VQM9"/>
<dbReference type="Proteomes" id="UP000199611">
    <property type="component" value="Unassembled WGS sequence"/>
</dbReference>
<evidence type="ECO:0000313" key="4">
    <source>
        <dbReference type="Proteomes" id="UP000199611"/>
    </source>
</evidence>
<feature type="domain" description="HTH cro/C1-type" evidence="2">
    <location>
        <begin position="19"/>
        <end position="73"/>
    </location>
</feature>
<dbReference type="PANTHER" id="PTHR46797">
    <property type="entry name" value="HTH-TYPE TRANSCRIPTIONAL REGULATOR"/>
    <property type="match status" value="1"/>
</dbReference>
<sequence length="200" mass="23275">MDREDLTLAVRALQIGNKVRELREKQHYTLQDLSAKTGLSKALLSQIENNRVIPPIATLLRLAKALNVGLSYFFQDEVKGETVYITRLNERIRVDRRAHHREGEVDYVYEALETKKHDKHMEPFYVEFPPLETSDMVFTSHEGEEFVYVMEGTLEFRTADRVERLEAGDCIYFDSSQGHSFRSLEDRPAKAIVVVWTKRL</sequence>
<gene>
    <name evidence="3" type="ORF">SAMN05660836_02409</name>
</gene>
<dbReference type="RefSeq" id="WP_093396100.1">
    <property type="nucleotide sequence ID" value="NZ_FOUU01000011.1"/>
</dbReference>
<keyword evidence="1" id="KW-0238">DNA-binding</keyword>
<accession>A0A1I4VQM9</accession>
<name>A0A1I4VQM9_9BACT</name>
<dbReference type="InterPro" id="IPR010982">
    <property type="entry name" value="Lambda_DNA-bd_dom_sf"/>
</dbReference>
<evidence type="ECO:0000313" key="3">
    <source>
        <dbReference type="EMBL" id="SFN03602.1"/>
    </source>
</evidence>
<evidence type="ECO:0000259" key="2">
    <source>
        <dbReference type="PROSITE" id="PS50943"/>
    </source>
</evidence>
<dbReference type="EMBL" id="FOUU01000011">
    <property type="protein sequence ID" value="SFN03602.1"/>
    <property type="molecule type" value="Genomic_DNA"/>
</dbReference>
<dbReference type="InterPro" id="IPR011051">
    <property type="entry name" value="RmlC_Cupin_sf"/>
</dbReference>
<evidence type="ECO:0000256" key="1">
    <source>
        <dbReference type="ARBA" id="ARBA00023125"/>
    </source>
</evidence>
<dbReference type="GO" id="GO:0003677">
    <property type="term" value="F:DNA binding"/>
    <property type="evidence" value="ECO:0007669"/>
    <property type="project" value="UniProtKB-KW"/>
</dbReference>
<dbReference type="InterPro" id="IPR013096">
    <property type="entry name" value="Cupin_2"/>
</dbReference>
<dbReference type="Gene3D" id="1.10.260.40">
    <property type="entry name" value="lambda repressor-like DNA-binding domains"/>
    <property type="match status" value="1"/>
</dbReference>
<dbReference type="GO" id="GO:0003700">
    <property type="term" value="F:DNA-binding transcription factor activity"/>
    <property type="evidence" value="ECO:0007669"/>
    <property type="project" value="TreeGrafter"/>
</dbReference>
<dbReference type="OrthoDB" id="5343295at2"/>
<reference evidence="3 4" key="1">
    <citation type="submission" date="2016-10" db="EMBL/GenBank/DDBJ databases">
        <authorList>
            <person name="de Groot N.N."/>
        </authorList>
    </citation>
    <scope>NUCLEOTIDE SEQUENCE [LARGE SCALE GENOMIC DNA]</scope>
    <source>
        <strain evidence="3 4">DSM 9990</strain>
    </source>
</reference>
<dbReference type="PANTHER" id="PTHR46797:SF19">
    <property type="entry name" value="BLL2473 PROTEIN"/>
    <property type="match status" value="1"/>
</dbReference>
<dbReference type="Gene3D" id="2.60.120.10">
    <property type="entry name" value="Jelly Rolls"/>
    <property type="match status" value="1"/>
</dbReference>
<organism evidence="3 4">
    <name type="scientific">Thermodesulforhabdus norvegica</name>
    <dbReference type="NCBI Taxonomy" id="39841"/>
    <lineage>
        <taxon>Bacteria</taxon>
        <taxon>Pseudomonadati</taxon>
        <taxon>Thermodesulfobacteriota</taxon>
        <taxon>Syntrophobacteria</taxon>
        <taxon>Syntrophobacterales</taxon>
        <taxon>Thermodesulforhabdaceae</taxon>
        <taxon>Thermodesulforhabdus</taxon>
    </lineage>
</organism>
<dbReference type="CDD" id="cd02209">
    <property type="entry name" value="cupin_XRE_C"/>
    <property type="match status" value="1"/>
</dbReference>
<dbReference type="SUPFAM" id="SSF47413">
    <property type="entry name" value="lambda repressor-like DNA-binding domains"/>
    <property type="match status" value="1"/>
</dbReference>
<dbReference type="InterPro" id="IPR014710">
    <property type="entry name" value="RmlC-like_jellyroll"/>
</dbReference>
<dbReference type="InterPro" id="IPR001387">
    <property type="entry name" value="Cro/C1-type_HTH"/>
</dbReference>
<dbReference type="SUPFAM" id="SSF51182">
    <property type="entry name" value="RmlC-like cupins"/>
    <property type="match status" value="1"/>
</dbReference>
<dbReference type="InterPro" id="IPR050807">
    <property type="entry name" value="TransReg_Diox_bact_type"/>
</dbReference>
<proteinExistence type="predicted"/>
<dbReference type="CDD" id="cd00093">
    <property type="entry name" value="HTH_XRE"/>
    <property type="match status" value="1"/>
</dbReference>
<dbReference type="Pfam" id="PF01381">
    <property type="entry name" value="HTH_3"/>
    <property type="match status" value="1"/>
</dbReference>
<keyword evidence="4" id="KW-1185">Reference proteome</keyword>
<dbReference type="PROSITE" id="PS50943">
    <property type="entry name" value="HTH_CROC1"/>
    <property type="match status" value="1"/>
</dbReference>
<dbReference type="STRING" id="39841.SAMN05660836_02409"/>
<dbReference type="Pfam" id="PF07883">
    <property type="entry name" value="Cupin_2"/>
    <property type="match status" value="1"/>
</dbReference>